<keyword evidence="3" id="KW-0805">Transcription regulation</keyword>
<dbReference type="PANTHER" id="PTHR47338:SF28">
    <property type="entry name" value="C6 TRANSCRIPTION FACTOR"/>
    <property type="match status" value="1"/>
</dbReference>
<dbReference type="Pfam" id="PF04082">
    <property type="entry name" value="Fungal_trans"/>
    <property type="match status" value="1"/>
</dbReference>
<accession>A0AAD9WBI5</accession>
<evidence type="ECO:0000256" key="6">
    <source>
        <dbReference type="SAM" id="MobiDB-lite"/>
    </source>
</evidence>
<dbReference type="Gene3D" id="4.10.240.10">
    <property type="entry name" value="Zn(2)-C6 fungal-type DNA-binding domain"/>
    <property type="match status" value="1"/>
</dbReference>
<comment type="subcellular location">
    <subcellularLocation>
        <location evidence="1">Nucleus</location>
    </subcellularLocation>
</comment>
<evidence type="ECO:0000256" key="5">
    <source>
        <dbReference type="ARBA" id="ARBA00023242"/>
    </source>
</evidence>
<dbReference type="CDD" id="cd12148">
    <property type="entry name" value="fungal_TF_MHR"/>
    <property type="match status" value="1"/>
</dbReference>
<dbReference type="SMART" id="SM00906">
    <property type="entry name" value="Fungal_trans"/>
    <property type="match status" value="1"/>
</dbReference>
<dbReference type="AlphaFoldDB" id="A0AAD9WBI5"/>
<feature type="region of interest" description="Disordered" evidence="6">
    <location>
        <begin position="726"/>
        <end position="745"/>
    </location>
</feature>
<evidence type="ECO:0000256" key="2">
    <source>
        <dbReference type="ARBA" id="ARBA00022723"/>
    </source>
</evidence>
<feature type="region of interest" description="Disordered" evidence="6">
    <location>
        <begin position="1"/>
        <end position="23"/>
    </location>
</feature>
<dbReference type="EMBL" id="JAUBYV010000007">
    <property type="protein sequence ID" value="KAK2625472.1"/>
    <property type="molecule type" value="Genomic_DNA"/>
</dbReference>
<comment type="caution">
    <text evidence="8">The sequence shown here is derived from an EMBL/GenBank/DDBJ whole genome shotgun (WGS) entry which is preliminary data.</text>
</comment>
<keyword evidence="2" id="KW-0479">Metal-binding</keyword>
<proteinExistence type="predicted"/>
<gene>
    <name evidence="8" type="ORF">QTJ16_004784</name>
</gene>
<dbReference type="PROSITE" id="PS50048">
    <property type="entry name" value="ZN2_CY6_FUNGAL_2"/>
    <property type="match status" value="1"/>
</dbReference>
<name>A0AAD9WBI5_9HELO</name>
<keyword evidence="5" id="KW-0539">Nucleus</keyword>
<dbReference type="GO" id="GO:0008270">
    <property type="term" value="F:zinc ion binding"/>
    <property type="evidence" value="ECO:0007669"/>
    <property type="project" value="InterPro"/>
</dbReference>
<evidence type="ECO:0000259" key="7">
    <source>
        <dbReference type="PROSITE" id="PS50048"/>
    </source>
</evidence>
<dbReference type="SUPFAM" id="SSF57701">
    <property type="entry name" value="Zn2/Cys6 DNA-binding domain"/>
    <property type="match status" value="1"/>
</dbReference>
<keyword evidence="9" id="KW-1185">Reference proteome</keyword>
<feature type="compositionally biased region" description="Polar residues" evidence="6">
    <location>
        <begin position="120"/>
        <end position="147"/>
    </location>
</feature>
<dbReference type="SMART" id="SM00066">
    <property type="entry name" value="GAL4"/>
    <property type="match status" value="1"/>
</dbReference>
<evidence type="ECO:0000313" key="9">
    <source>
        <dbReference type="Proteomes" id="UP001285354"/>
    </source>
</evidence>
<protein>
    <recommendedName>
        <fullName evidence="7">Zn(2)-C6 fungal-type domain-containing protein</fullName>
    </recommendedName>
</protein>
<dbReference type="GO" id="GO:0000981">
    <property type="term" value="F:DNA-binding transcription factor activity, RNA polymerase II-specific"/>
    <property type="evidence" value="ECO:0007669"/>
    <property type="project" value="InterPro"/>
</dbReference>
<dbReference type="Pfam" id="PF00172">
    <property type="entry name" value="Zn_clus"/>
    <property type="match status" value="1"/>
</dbReference>
<dbReference type="PANTHER" id="PTHR47338">
    <property type="entry name" value="ZN(II)2CYS6 TRANSCRIPTION FACTOR (EUROFUNG)-RELATED"/>
    <property type="match status" value="1"/>
</dbReference>
<dbReference type="GO" id="GO:0003677">
    <property type="term" value="F:DNA binding"/>
    <property type="evidence" value="ECO:0007669"/>
    <property type="project" value="InterPro"/>
</dbReference>
<dbReference type="GO" id="GO:0006351">
    <property type="term" value="P:DNA-templated transcription"/>
    <property type="evidence" value="ECO:0007669"/>
    <property type="project" value="InterPro"/>
</dbReference>
<dbReference type="InterPro" id="IPR001138">
    <property type="entry name" value="Zn2Cys6_DnaBD"/>
</dbReference>
<reference evidence="8" key="1">
    <citation type="submission" date="2023-06" db="EMBL/GenBank/DDBJ databases">
        <title>Draft genome of Marssonina rosae.</title>
        <authorList>
            <person name="Cheng Q."/>
        </authorList>
    </citation>
    <scope>NUCLEOTIDE SEQUENCE</scope>
    <source>
        <strain evidence="8">R4</strain>
    </source>
</reference>
<evidence type="ECO:0000256" key="1">
    <source>
        <dbReference type="ARBA" id="ARBA00004123"/>
    </source>
</evidence>
<feature type="region of interest" description="Disordered" evidence="6">
    <location>
        <begin position="114"/>
        <end position="185"/>
    </location>
</feature>
<dbReference type="InterPro" id="IPR007219">
    <property type="entry name" value="XnlR_reg_dom"/>
</dbReference>
<dbReference type="InterPro" id="IPR050815">
    <property type="entry name" value="TF_fung"/>
</dbReference>
<feature type="domain" description="Zn(2)-C6 fungal-type" evidence="7">
    <location>
        <begin position="42"/>
        <end position="72"/>
    </location>
</feature>
<dbReference type="Proteomes" id="UP001285354">
    <property type="component" value="Unassembled WGS sequence"/>
</dbReference>
<dbReference type="GO" id="GO:0005634">
    <property type="term" value="C:nucleus"/>
    <property type="evidence" value="ECO:0007669"/>
    <property type="project" value="UniProtKB-SubCell"/>
</dbReference>
<sequence>MSSKEKTSRLATSPPPEENSGYFNFSLADQERGGWKDSHMISCATCQARKVRCDRKKPSCGWCTRNSRQCSYSKKQKPGPKAGAGQDLADKIHRLESVVQALSQQLESHKCGPISEETAFPSTSPPVVSLNSARKNASNAESSTTHIGQPISLPQAKSLRQSQQSRDRHNSASNPNENELRAFTPVTPPSSFSLLGTIVGWPSESVEPDLPPPQQLHVLVDLYFKHVNTWIPMLDRVTTFNILSQQWTPVEADRILLHAIVVISLRFSSDPAHTENVQLSYRHSSKRRVQLHALEYSDIRTVQALVLLTVDMLGCSHRPETSNMLALITQSILNFRLGLETTHSVHPSRSSPSSLSRAFMLPPSLSWTEDEERRRLFWVVYSMDRYATLGTGSRFSIEERAAKRRLPCRYDMFSDDRAVETRWPRWDGGYCNSVDDTLQNAASLGSYSYHCELLKIITQTHEFLRKPVQIDSRREIDDWRRRYSELDSWLSTWLCSLPGEYSEISQFCHSDTKSKISNWIILQAAFVVAVISLHSAAAYPYPPSRLFRPSYHAMQKCLGAVSSLKELTVDVVNTRMLDLLGPGFPFALWVASRMLLVHASIKGHTLDNNILFFMDTLSQLGRYWPIARTYRERLNSVLQEHGEHSATRIFQRSSMTEKLDNMRRSTYYLQITMLENKDSEQQSSRSTELTEIQLLSLDIFGTFNQPSVHSTFREATMSIDNIVSEDFDSPDPDQDWFPLRGDNSK</sequence>
<evidence type="ECO:0000256" key="3">
    <source>
        <dbReference type="ARBA" id="ARBA00023015"/>
    </source>
</evidence>
<keyword evidence="4" id="KW-0804">Transcription</keyword>
<dbReference type="InterPro" id="IPR036864">
    <property type="entry name" value="Zn2-C6_fun-type_DNA-bd_sf"/>
</dbReference>
<evidence type="ECO:0000313" key="8">
    <source>
        <dbReference type="EMBL" id="KAK2625472.1"/>
    </source>
</evidence>
<evidence type="ECO:0000256" key="4">
    <source>
        <dbReference type="ARBA" id="ARBA00023163"/>
    </source>
</evidence>
<organism evidence="8 9">
    <name type="scientific">Diplocarpon rosae</name>
    <dbReference type="NCBI Taxonomy" id="946125"/>
    <lineage>
        <taxon>Eukaryota</taxon>
        <taxon>Fungi</taxon>
        <taxon>Dikarya</taxon>
        <taxon>Ascomycota</taxon>
        <taxon>Pezizomycotina</taxon>
        <taxon>Leotiomycetes</taxon>
        <taxon>Helotiales</taxon>
        <taxon>Drepanopezizaceae</taxon>
        <taxon>Diplocarpon</taxon>
    </lineage>
</organism>
<dbReference type="CDD" id="cd00067">
    <property type="entry name" value="GAL4"/>
    <property type="match status" value="1"/>
</dbReference>